<dbReference type="InterPro" id="IPR045864">
    <property type="entry name" value="aa-tRNA-synth_II/BPL/LPL"/>
</dbReference>
<evidence type="ECO:0000259" key="4">
    <source>
        <dbReference type="PROSITE" id="PS50862"/>
    </source>
</evidence>
<feature type="non-terminal residue" evidence="5">
    <location>
        <position position="1"/>
    </location>
</feature>
<dbReference type="AlphaFoldDB" id="A0A9D1G8X4"/>
<sequence length="283" mass="33046">RPFVTHHNALNRDFYLRIATELNLKRLLVGGLERVYEIGRIFRNEGMDTKHSPEFTTIELYQAYGDLRSMMELIENCIKNIAQNVFHRETFEWNQQTIDLSQPFCVVKMVDLVKEKTGIDFDAITDFNQAKELALQHHLEVLPHHTGVGHILTMFFETYCEEDLIQPTFVCRYPIETSPLTKLCDDDPRYVDRYELYICGCEFANAYSELNDPMDQRQRFINQLKERKLGNEEANDIDYDFLEALEYGMPPAGGVGMGIDRLVMFFTNSSSIRDVILFPLMRD</sequence>
<keyword evidence="3" id="KW-0067">ATP-binding</keyword>
<keyword evidence="1 5" id="KW-0436">Ligase</keyword>
<dbReference type="PRINTS" id="PR00982">
    <property type="entry name" value="TRNASYNTHLYS"/>
</dbReference>
<dbReference type="PROSITE" id="PS50862">
    <property type="entry name" value="AA_TRNA_LIGASE_II"/>
    <property type="match status" value="1"/>
</dbReference>
<gene>
    <name evidence="5" type="ORF">IAD04_01260</name>
</gene>
<evidence type="ECO:0000313" key="6">
    <source>
        <dbReference type="Proteomes" id="UP000886893"/>
    </source>
</evidence>
<dbReference type="PANTHER" id="PTHR42918:SF15">
    <property type="entry name" value="LYSINE--TRNA LIGASE, CHLOROPLASTIC_MITOCHONDRIAL"/>
    <property type="match status" value="1"/>
</dbReference>
<dbReference type="GO" id="GO:0140096">
    <property type="term" value="F:catalytic activity, acting on a protein"/>
    <property type="evidence" value="ECO:0007669"/>
    <property type="project" value="UniProtKB-ARBA"/>
</dbReference>
<accession>A0A9D1G8X4</accession>
<dbReference type="Proteomes" id="UP000886893">
    <property type="component" value="Unassembled WGS sequence"/>
</dbReference>
<name>A0A9D1G8X4_9FIRM</name>
<dbReference type="GO" id="GO:0016740">
    <property type="term" value="F:transferase activity"/>
    <property type="evidence" value="ECO:0007669"/>
    <property type="project" value="UniProtKB-ARBA"/>
</dbReference>
<feature type="domain" description="Aminoacyl-transfer RNA synthetases class-II family profile" evidence="4">
    <location>
        <begin position="1"/>
        <end position="279"/>
    </location>
</feature>
<evidence type="ECO:0000256" key="1">
    <source>
        <dbReference type="ARBA" id="ARBA00022598"/>
    </source>
</evidence>
<dbReference type="SUPFAM" id="SSF55681">
    <property type="entry name" value="Class II aaRS and biotin synthetases"/>
    <property type="match status" value="1"/>
</dbReference>
<dbReference type="Gene3D" id="3.30.930.10">
    <property type="entry name" value="Bira Bifunctional Protein, Domain 2"/>
    <property type="match status" value="1"/>
</dbReference>
<comment type="caution">
    <text evidence="5">The sequence shown here is derived from an EMBL/GenBank/DDBJ whole genome shotgun (WGS) entry which is preliminary data.</text>
</comment>
<reference evidence="5" key="2">
    <citation type="journal article" date="2021" name="PeerJ">
        <title>Extensive microbial diversity within the chicken gut microbiome revealed by metagenomics and culture.</title>
        <authorList>
            <person name="Gilroy R."/>
            <person name="Ravi A."/>
            <person name="Getino M."/>
            <person name="Pursley I."/>
            <person name="Horton D.L."/>
            <person name="Alikhan N.F."/>
            <person name="Baker D."/>
            <person name="Gharbi K."/>
            <person name="Hall N."/>
            <person name="Watson M."/>
            <person name="Adriaenssens E.M."/>
            <person name="Foster-Nyarko E."/>
            <person name="Jarju S."/>
            <person name="Secka A."/>
            <person name="Antonio M."/>
            <person name="Oren A."/>
            <person name="Chaudhuri R.R."/>
            <person name="La Ragione R."/>
            <person name="Hildebrand F."/>
            <person name="Pallen M.J."/>
        </authorList>
    </citation>
    <scope>NUCLEOTIDE SEQUENCE</scope>
    <source>
        <strain evidence="5">14508</strain>
    </source>
</reference>
<evidence type="ECO:0000313" key="5">
    <source>
        <dbReference type="EMBL" id="HIT16993.1"/>
    </source>
</evidence>
<protein>
    <submittedName>
        <fullName evidence="5">Lysine--tRNA ligase</fullName>
    </submittedName>
</protein>
<dbReference type="PANTHER" id="PTHR42918">
    <property type="entry name" value="LYSYL-TRNA SYNTHETASE"/>
    <property type="match status" value="1"/>
</dbReference>
<dbReference type="Pfam" id="PF00152">
    <property type="entry name" value="tRNA-synt_2"/>
    <property type="match status" value="1"/>
</dbReference>
<dbReference type="InterPro" id="IPR018149">
    <property type="entry name" value="Lys-tRNA-synth_II_C"/>
</dbReference>
<dbReference type="GO" id="GO:0000049">
    <property type="term" value="F:tRNA binding"/>
    <property type="evidence" value="ECO:0007669"/>
    <property type="project" value="TreeGrafter"/>
</dbReference>
<dbReference type="EMBL" id="DVKI01000041">
    <property type="protein sequence ID" value="HIT16993.1"/>
    <property type="molecule type" value="Genomic_DNA"/>
</dbReference>
<dbReference type="GO" id="GO:0004824">
    <property type="term" value="F:lysine-tRNA ligase activity"/>
    <property type="evidence" value="ECO:0007669"/>
    <property type="project" value="InterPro"/>
</dbReference>
<keyword evidence="2" id="KW-0547">Nucleotide-binding</keyword>
<evidence type="ECO:0000256" key="2">
    <source>
        <dbReference type="ARBA" id="ARBA00022741"/>
    </source>
</evidence>
<dbReference type="GO" id="GO:0005524">
    <property type="term" value="F:ATP binding"/>
    <property type="evidence" value="ECO:0007669"/>
    <property type="project" value="UniProtKB-KW"/>
</dbReference>
<organism evidence="5 6">
    <name type="scientific">Candidatus Caccosoma faecigallinarum</name>
    <dbReference type="NCBI Taxonomy" id="2840720"/>
    <lineage>
        <taxon>Bacteria</taxon>
        <taxon>Bacillati</taxon>
        <taxon>Bacillota</taxon>
        <taxon>Bacillota incertae sedis</taxon>
        <taxon>Candidatus Caccosoma</taxon>
    </lineage>
</organism>
<proteinExistence type="predicted"/>
<reference evidence="5" key="1">
    <citation type="submission" date="2020-10" db="EMBL/GenBank/DDBJ databases">
        <authorList>
            <person name="Gilroy R."/>
        </authorList>
    </citation>
    <scope>NUCLEOTIDE SEQUENCE</scope>
    <source>
        <strain evidence="5">14508</strain>
    </source>
</reference>
<evidence type="ECO:0000256" key="3">
    <source>
        <dbReference type="ARBA" id="ARBA00022840"/>
    </source>
</evidence>
<dbReference type="GO" id="GO:0005829">
    <property type="term" value="C:cytosol"/>
    <property type="evidence" value="ECO:0007669"/>
    <property type="project" value="TreeGrafter"/>
</dbReference>
<dbReference type="InterPro" id="IPR004364">
    <property type="entry name" value="Aa-tRNA-synt_II"/>
</dbReference>
<dbReference type="InterPro" id="IPR006195">
    <property type="entry name" value="aa-tRNA-synth_II"/>
</dbReference>
<dbReference type="GO" id="GO:0006430">
    <property type="term" value="P:lysyl-tRNA aminoacylation"/>
    <property type="evidence" value="ECO:0007669"/>
    <property type="project" value="InterPro"/>
</dbReference>